<dbReference type="OrthoDB" id="1193633at2759"/>
<keyword evidence="1" id="KW-0560">Oxidoreductase</keyword>
<gene>
    <name evidence="5" type="ORF">FNV43_RR14547</name>
</gene>
<evidence type="ECO:0000256" key="1">
    <source>
        <dbReference type="ARBA" id="ARBA00023002"/>
    </source>
</evidence>
<feature type="domain" description="FAD-binding" evidence="4">
    <location>
        <begin position="5"/>
        <end position="68"/>
    </location>
</feature>
<dbReference type="AlphaFoldDB" id="A0A8K0H3C8"/>
<name>A0A8K0H3C8_9ROSA</name>
<comment type="similarity">
    <text evidence="3">Belongs to the 3-hydroxybenzoate 6-hydroxylase family.</text>
</comment>
<reference evidence="5" key="1">
    <citation type="submission" date="2020-03" db="EMBL/GenBank/DDBJ databases">
        <title>A high-quality chromosome-level genome assembly of a woody plant with both climbing and erect habits, Rhamnella rubrinervis.</title>
        <authorList>
            <person name="Lu Z."/>
            <person name="Yang Y."/>
            <person name="Zhu X."/>
            <person name="Sun Y."/>
        </authorList>
    </citation>
    <scope>NUCLEOTIDE SEQUENCE</scope>
    <source>
        <strain evidence="5">BYM</strain>
        <tissue evidence="5">Leaf</tissue>
    </source>
</reference>
<dbReference type="InterPro" id="IPR036188">
    <property type="entry name" value="FAD/NAD-bd_sf"/>
</dbReference>
<accession>A0A8K0H3C8</accession>
<dbReference type="InterPro" id="IPR002938">
    <property type="entry name" value="FAD-bd"/>
</dbReference>
<dbReference type="PANTHER" id="PTHR45934">
    <property type="entry name" value="FAD/NAD(P)-BINDING OXIDOREDUCTASE FAMILY PROTEIN"/>
    <property type="match status" value="1"/>
</dbReference>
<evidence type="ECO:0000256" key="3">
    <source>
        <dbReference type="ARBA" id="ARBA00024018"/>
    </source>
</evidence>
<dbReference type="PANTHER" id="PTHR45934:SF1">
    <property type="entry name" value="OS04G0423100 PROTEIN"/>
    <property type="match status" value="1"/>
</dbReference>
<sequence length="181" mass="19302">MEMEDVVIVGGGVAGLATAMALKRIGVEALVLERGKELRTSGSALTLMPNAWVALDALGVSHELTSICSPLQAKIIVVLVPTDCWLRVPPSVLVPHHTNGAPPPAMVPHHQAICVHRQSIGVPPLAMVPHHQGNGAPIHRAPLGCPTIEPLRIQMLILTLTEWSLKCVIKRNTKPPDVSLV</sequence>
<dbReference type="InterPro" id="IPR044560">
    <property type="entry name" value="MOase"/>
</dbReference>
<evidence type="ECO:0000259" key="4">
    <source>
        <dbReference type="Pfam" id="PF01494"/>
    </source>
</evidence>
<keyword evidence="6" id="KW-1185">Reference proteome</keyword>
<dbReference type="SUPFAM" id="SSF51905">
    <property type="entry name" value="FAD/NAD(P)-binding domain"/>
    <property type="match status" value="1"/>
</dbReference>
<evidence type="ECO:0000313" key="5">
    <source>
        <dbReference type="EMBL" id="KAF3444854.1"/>
    </source>
</evidence>
<comment type="caution">
    <text evidence="5">The sequence shown here is derived from an EMBL/GenBank/DDBJ whole genome shotgun (WGS) entry which is preliminary data.</text>
</comment>
<dbReference type="EMBL" id="VOIH02000006">
    <property type="protein sequence ID" value="KAF3444854.1"/>
    <property type="molecule type" value="Genomic_DNA"/>
</dbReference>
<dbReference type="Pfam" id="PF01494">
    <property type="entry name" value="FAD_binding_3"/>
    <property type="match status" value="1"/>
</dbReference>
<dbReference type="Proteomes" id="UP000796880">
    <property type="component" value="Unassembled WGS sequence"/>
</dbReference>
<dbReference type="GO" id="GO:0071949">
    <property type="term" value="F:FAD binding"/>
    <property type="evidence" value="ECO:0007669"/>
    <property type="project" value="InterPro"/>
</dbReference>
<dbReference type="Gene3D" id="3.50.50.60">
    <property type="entry name" value="FAD/NAD(P)-binding domain"/>
    <property type="match status" value="1"/>
</dbReference>
<evidence type="ECO:0000313" key="6">
    <source>
        <dbReference type="Proteomes" id="UP000796880"/>
    </source>
</evidence>
<protein>
    <recommendedName>
        <fullName evidence="4">FAD-binding domain-containing protein</fullName>
    </recommendedName>
</protein>
<organism evidence="5 6">
    <name type="scientific">Rhamnella rubrinervis</name>
    <dbReference type="NCBI Taxonomy" id="2594499"/>
    <lineage>
        <taxon>Eukaryota</taxon>
        <taxon>Viridiplantae</taxon>
        <taxon>Streptophyta</taxon>
        <taxon>Embryophyta</taxon>
        <taxon>Tracheophyta</taxon>
        <taxon>Spermatophyta</taxon>
        <taxon>Magnoliopsida</taxon>
        <taxon>eudicotyledons</taxon>
        <taxon>Gunneridae</taxon>
        <taxon>Pentapetalae</taxon>
        <taxon>rosids</taxon>
        <taxon>fabids</taxon>
        <taxon>Rosales</taxon>
        <taxon>Rhamnaceae</taxon>
        <taxon>rhamnoid group</taxon>
        <taxon>Rhamneae</taxon>
        <taxon>Rhamnella</taxon>
    </lineage>
</organism>
<proteinExistence type="inferred from homology"/>
<keyword evidence="2" id="KW-0503">Monooxygenase</keyword>
<dbReference type="GO" id="GO:0004497">
    <property type="term" value="F:monooxygenase activity"/>
    <property type="evidence" value="ECO:0007669"/>
    <property type="project" value="UniProtKB-KW"/>
</dbReference>
<evidence type="ECO:0000256" key="2">
    <source>
        <dbReference type="ARBA" id="ARBA00023033"/>
    </source>
</evidence>